<name>A0A7N0V1T2_KALFE</name>
<dbReference type="SUPFAM" id="SSF56112">
    <property type="entry name" value="Protein kinase-like (PK-like)"/>
    <property type="match status" value="1"/>
</dbReference>
<dbReference type="PANTHER" id="PTHR47100">
    <property type="entry name" value="DUAL SPECIFICITY PROTEIN PHOSPHATASE PHS1"/>
    <property type="match status" value="1"/>
</dbReference>
<dbReference type="CDD" id="cd14498">
    <property type="entry name" value="DSP"/>
    <property type="match status" value="1"/>
</dbReference>
<dbReference type="PROSITE" id="PS50056">
    <property type="entry name" value="TYR_PHOSPHATASE_2"/>
    <property type="match status" value="1"/>
</dbReference>
<dbReference type="InterPro" id="IPR020422">
    <property type="entry name" value="TYR_PHOSPHATASE_DUAL_dom"/>
</dbReference>
<dbReference type="InterPro" id="IPR000340">
    <property type="entry name" value="Dual-sp_phosphatase_cat-dom"/>
</dbReference>
<evidence type="ECO:0000313" key="7">
    <source>
        <dbReference type="Proteomes" id="UP000594263"/>
    </source>
</evidence>
<protein>
    <recommendedName>
        <fullName evidence="8">Dual specificity protein phosphatase PHS1</fullName>
    </recommendedName>
</protein>
<keyword evidence="1" id="KW-0378">Hydrolase</keyword>
<organism evidence="6 7">
    <name type="scientific">Kalanchoe fedtschenkoi</name>
    <name type="common">Lavender scallops</name>
    <name type="synonym">South American air plant</name>
    <dbReference type="NCBI Taxonomy" id="63787"/>
    <lineage>
        <taxon>Eukaryota</taxon>
        <taxon>Viridiplantae</taxon>
        <taxon>Streptophyta</taxon>
        <taxon>Embryophyta</taxon>
        <taxon>Tracheophyta</taxon>
        <taxon>Spermatophyta</taxon>
        <taxon>Magnoliopsida</taxon>
        <taxon>eudicotyledons</taxon>
        <taxon>Gunneridae</taxon>
        <taxon>Pentapetalae</taxon>
        <taxon>Saxifragales</taxon>
        <taxon>Crassulaceae</taxon>
        <taxon>Kalanchoe</taxon>
    </lineage>
</organism>
<dbReference type="EnsemblPlants" id="Kaladp0095s0125.1.v1.1">
    <property type="protein sequence ID" value="Kaladp0095s0125.1.v1.1"/>
    <property type="gene ID" value="Kaladp0095s0125.v1.1"/>
</dbReference>
<dbReference type="PROSITE" id="PS50054">
    <property type="entry name" value="TYR_PHOSPHATASE_DUAL"/>
    <property type="match status" value="1"/>
</dbReference>
<dbReference type="GO" id="GO:0009737">
    <property type="term" value="P:response to abscisic acid"/>
    <property type="evidence" value="ECO:0007669"/>
    <property type="project" value="InterPro"/>
</dbReference>
<dbReference type="AlphaFoldDB" id="A0A7N0V1T2"/>
<feature type="domain" description="Tyrosine specific protein phosphatases" evidence="5">
    <location>
        <begin position="717"/>
        <end position="769"/>
    </location>
</feature>
<dbReference type="Pfam" id="PF00782">
    <property type="entry name" value="DSPc"/>
    <property type="match status" value="1"/>
</dbReference>
<proteinExistence type="predicted"/>
<sequence length="875" mass="98077">MNSRYHFNEWLELVRKFRSSRSAISDTLWERLGKAAMLDIESSSLSWNMLSSVHHTEHNTSTEHCEDEMNRALEATADLLVFLSSSLAIGQTHQWLSWSILNEDVTVNSGGVIFFALFKQPGGADSSTKEAAAVVKISSSRMATQSERLGYEFAKLLGVRTPQARVIHSFTPEWLQIKEAAERVRDMANSNGDEVGEVTCSELLEALELSRCLFLMNYVHGYPLLESSNAFEPSEVAEKTAASLGRILMLDLVIRNEDRLPCRELRWRGNPANLLLADKAASTNTYALEETFNVELKQYKPRANKPLQKERRAVSVDSKLNQNSALEEQGSDLSDVVESPKSSDTSLLSEASYESASDIHIVAIDSGVPRRPPAGKRANDQAMYPKLVELLLNSPDYSSNLLYNITCGRLGSSYKETNQIVVSQLKARNHAVQEFRGGFRGALRDLQGFHIFLLTLHQKLENLLRLFMNIINRSNPGDYDKEELAAPDSPTSAVGVSAICPFSSNKERVSNDITTDMTDPDSQKTPIRSSATGHREHLDFSSPICREGWHGKFYRGSGEPLRCLRLTSKLRDFQRYAKVDVELNKELEQWNEILKSEAVVLCQENNFNTGFFEGSDNNIVIDAYELKVRLEHILERISFISDAANTERPSLITGSLFIGGALAARSVYTLQYLGITNILCLCSNEIGQSDSQFYEVFEYKNFSIFDEEDTDISKIFDEACDYIDFVEKTGGKILVHCFEGRSRSATLVLAYLMLRKKLTLLQAWNTLKRVHRRAQPNDGFAKILLELDRRLHGKVSMEWQQRKPAMKVCPICGKNAGLSSSSLKLHLQKNHKKLSSGSVDSAMNMEIQKAIAALKLSRGGSVSPKQRQSTSTMGE</sequence>
<dbReference type="FunFam" id="3.90.190.10:FF:000148">
    <property type="entry name" value="Dual specificity protein phosphatase PHS1"/>
    <property type="match status" value="1"/>
</dbReference>
<dbReference type="GO" id="GO:0004721">
    <property type="term" value="F:phosphoprotein phosphatase activity"/>
    <property type="evidence" value="ECO:0007669"/>
    <property type="project" value="UniProtKB-KW"/>
</dbReference>
<dbReference type="InterPro" id="IPR011009">
    <property type="entry name" value="Kinase-like_dom_sf"/>
</dbReference>
<dbReference type="GO" id="GO:0043622">
    <property type="term" value="P:cortical microtubule organization"/>
    <property type="evidence" value="ECO:0007669"/>
    <property type="project" value="InterPro"/>
</dbReference>
<dbReference type="Gene3D" id="3.90.190.10">
    <property type="entry name" value="Protein tyrosine phosphatase superfamily"/>
    <property type="match status" value="1"/>
</dbReference>
<dbReference type="SMART" id="SM00195">
    <property type="entry name" value="DSPc"/>
    <property type="match status" value="1"/>
</dbReference>
<dbReference type="Pfam" id="PF09192">
    <property type="entry name" value="Act-Frag_cataly"/>
    <property type="match status" value="1"/>
</dbReference>
<dbReference type="Gene3D" id="3.30.1010.10">
    <property type="entry name" value="Phosphatidylinositol 3-kinase Catalytic Subunit, Chain A, domain 4"/>
    <property type="match status" value="1"/>
</dbReference>
<keyword evidence="2" id="KW-0904">Protein phosphatase</keyword>
<feature type="region of interest" description="Disordered" evidence="3">
    <location>
        <begin position="511"/>
        <end position="532"/>
    </location>
</feature>
<evidence type="ECO:0008006" key="8">
    <source>
        <dbReference type="Google" id="ProtNLM"/>
    </source>
</evidence>
<dbReference type="Gramene" id="Kaladp0095s0125.1.v1.1">
    <property type="protein sequence ID" value="Kaladp0095s0125.1.v1.1"/>
    <property type="gene ID" value="Kaladp0095s0125.v1.1"/>
</dbReference>
<dbReference type="InterPro" id="IPR015275">
    <property type="entry name" value="Actin-fragmin_kin_cat_dom"/>
</dbReference>
<dbReference type="InterPro" id="IPR000387">
    <property type="entry name" value="Tyr_Pase_dom"/>
</dbReference>
<feature type="region of interest" description="Disordered" evidence="3">
    <location>
        <begin position="303"/>
        <end position="349"/>
    </location>
</feature>
<dbReference type="Proteomes" id="UP000594263">
    <property type="component" value="Unplaced"/>
</dbReference>
<feature type="compositionally biased region" description="Polar residues" evidence="3">
    <location>
        <begin position="523"/>
        <end position="532"/>
    </location>
</feature>
<dbReference type="OMA" id="NENNMVA"/>
<dbReference type="InterPro" id="IPR036940">
    <property type="entry name" value="PI3/4_kinase_cat_sf"/>
</dbReference>
<dbReference type="InterPro" id="IPR016130">
    <property type="entry name" value="Tyr_Pase_AS"/>
</dbReference>
<evidence type="ECO:0000256" key="1">
    <source>
        <dbReference type="ARBA" id="ARBA00022801"/>
    </source>
</evidence>
<feature type="domain" description="Tyrosine-protein phosphatase" evidence="4">
    <location>
        <begin position="648"/>
        <end position="793"/>
    </location>
</feature>
<accession>A0A7N0V1T2</accession>
<dbReference type="InterPro" id="IPR035010">
    <property type="entry name" value="PHS1"/>
</dbReference>
<evidence type="ECO:0000259" key="5">
    <source>
        <dbReference type="PROSITE" id="PS50056"/>
    </source>
</evidence>
<dbReference type="Gene3D" id="1.10.1070.11">
    <property type="entry name" value="Phosphatidylinositol 3-/4-kinase, catalytic domain"/>
    <property type="match status" value="1"/>
</dbReference>
<dbReference type="PROSITE" id="PS00383">
    <property type="entry name" value="TYR_PHOSPHATASE_1"/>
    <property type="match status" value="1"/>
</dbReference>
<keyword evidence="7" id="KW-1185">Reference proteome</keyword>
<evidence type="ECO:0000256" key="2">
    <source>
        <dbReference type="ARBA" id="ARBA00022912"/>
    </source>
</evidence>
<dbReference type="PANTHER" id="PTHR47100:SF5">
    <property type="entry name" value="DUAL SPECIFICITY PROTEIN PHOSPHATASE PHS1"/>
    <property type="match status" value="1"/>
</dbReference>
<evidence type="ECO:0000256" key="3">
    <source>
        <dbReference type="SAM" id="MobiDB-lite"/>
    </source>
</evidence>
<dbReference type="InterPro" id="IPR029021">
    <property type="entry name" value="Prot-tyrosine_phosphatase-like"/>
</dbReference>
<evidence type="ECO:0000259" key="4">
    <source>
        <dbReference type="PROSITE" id="PS50054"/>
    </source>
</evidence>
<evidence type="ECO:0000313" key="6">
    <source>
        <dbReference type="EnsemblPlants" id="Kaladp0095s0125.1.v1.1"/>
    </source>
</evidence>
<reference evidence="6" key="1">
    <citation type="submission" date="2021-01" db="UniProtKB">
        <authorList>
            <consortium name="EnsemblPlants"/>
        </authorList>
    </citation>
    <scope>IDENTIFICATION</scope>
</reference>
<dbReference type="SUPFAM" id="SSF52799">
    <property type="entry name" value="(Phosphotyrosine protein) phosphatases II"/>
    <property type="match status" value="1"/>
</dbReference>